<dbReference type="InterPro" id="IPR000232">
    <property type="entry name" value="HSF_DNA-bd"/>
</dbReference>
<evidence type="ECO:0000259" key="7">
    <source>
        <dbReference type="SMART" id="SM00415"/>
    </source>
</evidence>
<dbReference type="InterPro" id="IPR036390">
    <property type="entry name" value="WH_DNA-bd_sf"/>
</dbReference>
<dbReference type="HOGENOM" id="CLU_013966_1_0_1"/>
<dbReference type="STRING" id="1432307.W9C8K3"/>
<proteinExistence type="inferred from homology"/>
<keyword evidence="3" id="KW-0238">DNA-binding</keyword>
<evidence type="ECO:0000256" key="5">
    <source>
        <dbReference type="RuleBase" id="RU004020"/>
    </source>
</evidence>
<feature type="compositionally biased region" description="Polar residues" evidence="6">
    <location>
        <begin position="16"/>
        <end position="32"/>
    </location>
</feature>
<dbReference type="InterPro" id="IPR036388">
    <property type="entry name" value="WH-like_DNA-bd_sf"/>
</dbReference>
<feature type="domain" description="HSF-type DNA-binding" evidence="7">
    <location>
        <begin position="158"/>
        <end position="265"/>
    </location>
</feature>
<dbReference type="FunFam" id="1.10.10.10:FF:000173">
    <property type="entry name" value="Heat shock transcription factor Hsf1"/>
    <property type="match status" value="1"/>
</dbReference>
<dbReference type="GO" id="GO:0043565">
    <property type="term" value="F:sequence-specific DNA binding"/>
    <property type="evidence" value="ECO:0007669"/>
    <property type="project" value="InterPro"/>
</dbReference>
<dbReference type="PANTHER" id="PTHR10015">
    <property type="entry name" value="HEAT SHOCK TRANSCRIPTION FACTOR"/>
    <property type="match status" value="1"/>
</dbReference>
<dbReference type="Gene3D" id="1.10.10.10">
    <property type="entry name" value="Winged helix-like DNA-binding domain superfamily/Winged helix DNA-binding domain"/>
    <property type="match status" value="1"/>
</dbReference>
<protein>
    <recommendedName>
        <fullName evidence="7">HSF-type DNA-binding domain-containing protein</fullName>
    </recommendedName>
</protein>
<feature type="region of interest" description="Disordered" evidence="6">
    <location>
        <begin position="716"/>
        <end position="759"/>
    </location>
</feature>
<evidence type="ECO:0000256" key="4">
    <source>
        <dbReference type="ARBA" id="ARBA00023242"/>
    </source>
</evidence>
<dbReference type="Pfam" id="PF00447">
    <property type="entry name" value="HSF_DNA-bind"/>
    <property type="match status" value="1"/>
</dbReference>
<feature type="compositionally biased region" description="Low complexity" evidence="6">
    <location>
        <begin position="408"/>
        <end position="418"/>
    </location>
</feature>
<keyword evidence="9" id="KW-1185">Reference proteome</keyword>
<feature type="compositionally biased region" description="Basic residues" evidence="6">
    <location>
        <begin position="1"/>
        <end position="10"/>
    </location>
</feature>
<evidence type="ECO:0000313" key="9">
    <source>
        <dbReference type="Proteomes" id="UP000019487"/>
    </source>
</evidence>
<feature type="region of interest" description="Disordered" evidence="6">
    <location>
        <begin position="408"/>
        <end position="498"/>
    </location>
</feature>
<dbReference type="EMBL" id="AYSA01000528">
    <property type="protein sequence ID" value="ESZ91189.1"/>
    <property type="molecule type" value="Genomic_DNA"/>
</dbReference>
<dbReference type="GO" id="GO:0003700">
    <property type="term" value="F:DNA-binding transcription factor activity"/>
    <property type="evidence" value="ECO:0007669"/>
    <property type="project" value="InterPro"/>
</dbReference>
<feature type="region of interest" description="Disordered" evidence="6">
    <location>
        <begin position="262"/>
        <end position="306"/>
    </location>
</feature>
<gene>
    <name evidence="8" type="ORF">SBOR_8417</name>
</gene>
<dbReference type="OrthoDB" id="60033at2759"/>
<dbReference type="Proteomes" id="UP000019487">
    <property type="component" value="Unassembled WGS sequence"/>
</dbReference>
<comment type="similarity">
    <text evidence="2 5">Belongs to the HSF family.</text>
</comment>
<dbReference type="PANTHER" id="PTHR10015:SF427">
    <property type="entry name" value="HEAT SHOCK FACTOR PROTEIN"/>
    <property type="match status" value="1"/>
</dbReference>
<dbReference type="AlphaFoldDB" id="W9C8K3"/>
<feature type="compositionally biased region" description="Polar residues" evidence="6">
    <location>
        <begin position="461"/>
        <end position="480"/>
    </location>
</feature>
<reference evidence="8 9" key="1">
    <citation type="journal article" date="2014" name="Genome Announc.">
        <title>Draft genome sequence of Sclerotinia borealis, a psychrophilic plant pathogenic fungus.</title>
        <authorList>
            <person name="Mardanov A.V."/>
            <person name="Beletsky A.V."/>
            <person name="Kadnikov V.V."/>
            <person name="Ignatov A.N."/>
            <person name="Ravin N.V."/>
        </authorList>
    </citation>
    <scope>NUCLEOTIDE SEQUENCE [LARGE SCALE GENOMIC DNA]</scope>
    <source>
        <strain evidence="9">F-4157</strain>
    </source>
</reference>
<comment type="caution">
    <text evidence="8">The sequence shown here is derived from an EMBL/GenBank/DDBJ whole genome shotgun (WGS) entry which is preliminary data.</text>
</comment>
<evidence type="ECO:0000313" key="8">
    <source>
        <dbReference type="EMBL" id="ESZ91189.1"/>
    </source>
</evidence>
<evidence type="ECO:0000256" key="3">
    <source>
        <dbReference type="ARBA" id="ARBA00023125"/>
    </source>
</evidence>
<feature type="compositionally biased region" description="Acidic residues" evidence="6">
    <location>
        <begin position="283"/>
        <end position="294"/>
    </location>
</feature>
<feature type="compositionally biased region" description="Gly residues" evidence="6">
    <location>
        <begin position="729"/>
        <end position="747"/>
    </location>
</feature>
<organism evidence="8 9">
    <name type="scientific">Sclerotinia borealis (strain F-4128)</name>
    <dbReference type="NCBI Taxonomy" id="1432307"/>
    <lineage>
        <taxon>Eukaryota</taxon>
        <taxon>Fungi</taxon>
        <taxon>Dikarya</taxon>
        <taxon>Ascomycota</taxon>
        <taxon>Pezizomycotina</taxon>
        <taxon>Leotiomycetes</taxon>
        <taxon>Helotiales</taxon>
        <taxon>Sclerotiniaceae</taxon>
        <taxon>Sclerotinia</taxon>
    </lineage>
</organism>
<evidence type="ECO:0000256" key="2">
    <source>
        <dbReference type="ARBA" id="ARBA00006403"/>
    </source>
</evidence>
<dbReference type="GO" id="GO:0005634">
    <property type="term" value="C:nucleus"/>
    <property type="evidence" value="ECO:0007669"/>
    <property type="project" value="UniProtKB-SubCell"/>
</dbReference>
<keyword evidence="4" id="KW-0539">Nucleus</keyword>
<dbReference type="PRINTS" id="PR00056">
    <property type="entry name" value="HSFDOMAIN"/>
</dbReference>
<accession>W9C8K3</accession>
<evidence type="ECO:0000256" key="1">
    <source>
        <dbReference type="ARBA" id="ARBA00004123"/>
    </source>
</evidence>
<evidence type="ECO:0000256" key="6">
    <source>
        <dbReference type="SAM" id="MobiDB-lite"/>
    </source>
</evidence>
<feature type="region of interest" description="Disordered" evidence="6">
    <location>
        <begin position="604"/>
        <end position="628"/>
    </location>
</feature>
<sequence>MSSTNPRKRAAPGVTSAVQTPQMQQQTYNAGSQLPNADFLRWNQNSENQNYADPTSGYNMNIFGANGLPQTTTTAFDHPIPAPVQSTQLARRPNINNNRQLVAPRAYDSSADSWGSFGDDTMMDTQNGHGPTGENDDIEALEEKAAVAKRDAQSKRKQIPPFVQKLSSFLDESKNTELIRWSDRGDSFVVLDEDEFAKTLIPELFKHNNYASFVRQLNMYGFHKRVGLSDNSMKASERKNKSPSEYYNPYFKRGHPNLLWLINKPKGGQGKRKNNGRVKTEDMGDGDSDDDGRDIDETFAPSNYTNNAATSRAISVAPESGPLQRREMALVQSQISDIQKQQGAISQAITRLRKDHNQLYQQAITFQNLHERHESSINAILTFLATVYNRSLDGQGAENITRMFQTGLNQQGQHQQQGNVVDIGDLGTPQQQQPPGSVSPALRKAQKLLTAGPTDRESSRVTETSPAASSPRNQYSTPRSGTVEELFESPSDSATKTEPQRDMLNLINNANAQTQPDNNAMEFPDMLTHYENANGNSPLTSEQRSSMLNIIASTSSAPGSNNALVGPAPQAPDLGQMAYTQAEIDDLMRLQHLQGDRISSLSTALQPLSPSGSIPGAQGDSYFNNADSIDPHNSNIDLDQFLDSGAFYTGSSPVNPSFNFDDFGNGVDGNGGYGVGESHFDVGMEGVIDGNGNGVGGVNGNGNGNGMGRIVETVASSEAASPADDGSGLTDGNGNGNGIGNGNGNGGNENSAGKRRRKI</sequence>
<dbReference type="SUPFAM" id="SSF46785">
    <property type="entry name" value="Winged helix' DNA-binding domain"/>
    <property type="match status" value="1"/>
</dbReference>
<dbReference type="SMART" id="SM00415">
    <property type="entry name" value="HSF"/>
    <property type="match status" value="1"/>
</dbReference>
<comment type="subcellular location">
    <subcellularLocation>
        <location evidence="1">Nucleus</location>
    </subcellularLocation>
</comment>
<feature type="region of interest" description="Disordered" evidence="6">
    <location>
        <begin position="1"/>
        <end position="32"/>
    </location>
</feature>
<name>W9C8K3_SCLBF</name>